<dbReference type="EMBL" id="JBHUEM010000014">
    <property type="protein sequence ID" value="MFD1736968.1"/>
    <property type="molecule type" value="Genomic_DNA"/>
</dbReference>
<keyword evidence="2" id="KW-1185">Reference proteome</keyword>
<evidence type="ECO:0000313" key="1">
    <source>
        <dbReference type="EMBL" id="MFD1736968.1"/>
    </source>
</evidence>
<dbReference type="Proteomes" id="UP001597214">
    <property type="component" value="Unassembled WGS sequence"/>
</dbReference>
<organism evidence="1 2">
    <name type="scientific">Bacillus salitolerans</name>
    <dbReference type="NCBI Taxonomy" id="1437434"/>
    <lineage>
        <taxon>Bacteria</taxon>
        <taxon>Bacillati</taxon>
        <taxon>Bacillota</taxon>
        <taxon>Bacilli</taxon>
        <taxon>Bacillales</taxon>
        <taxon>Bacillaceae</taxon>
        <taxon>Bacillus</taxon>
    </lineage>
</organism>
<dbReference type="RefSeq" id="WP_377928159.1">
    <property type="nucleotide sequence ID" value="NZ_JBHUEM010000014.1"/>
</dbReference>
<evidence type="ECO:0000313" key="2">
    <source>
        <dbReference type="Proteomes" id="UP001597214"/>
    </source>
</evidence>
<comment type="caution">
    <text evidence="1">The sequence shown here is derived from an EMBL/GenBank/DDBJ whole genome shotgun (WGS) entry which is preliminary data.</text>
</comment>
<sequence length="145" mass="16539">MKTFKLVSLKISHPTDEVKAQEIHLLDGLVINKEDEERRWLIEIYVDKSYEELFSTLQSADQEVKIEATISRKDNDPATFITTVRSINMMEENMSILLNAVLVGKADISEGVLTDLIEEGFHGNDLLQEFKKRVSDKKTIGVQTK</sequence>
<proteinExistence type="predicted"/>
<protein>
    <submittedName>
        <fullName evidence="1">YwpF-like family protein</fullName>
    </submittedName>
</protein>
<accession>A0ABW4LPI0</accession>
<gene>
    <name evidence="1" type="ORF">ACFSCX_10375</name>
</gene>
<dbReference type="InterPro" id="IPR025573">
    <property type="entry name" value="YwpF"/>
</dbReference>
<reference evidence="2" key="1">
    <citation type="journal article" date="2019" name="Int. J. Syst. Evol. Microbiol.">
        <title>The Global Catalogue of Microorganisms (GCM) 10K type strain sequencing project: providing services to taxonomists for standard genome sequencing and annotation.</title>
        <authorList>
            <consortium name="The Broad Institute Genomics Platform"/>
            <consortium name="The Broad Institute Genome Sequencing Center for Infectious Disease"/>
            <person name="Wu L."/>
            <person name="Ma J."/>
        </authorList>
    </citation>
    <scope>NUCLEOTIDE SEQUENCE [LARGE SCALE GENOMIC DNA]</scope>
    <source>
        <strain evidence="2">CCUG 49339</strain>
    </source>
</reference>
<dbReference type="Pfam" id="PF14183">
    <property type="entry name" value="YwpF"/>
    <property type="match status" value="1"/>
</dbReference>
<name>A0ABW4LPI0_9BACI</name>